<feature type="transmembrane region" description="Helical" evidence="1">
    <location>
        <begin position="20"/>
        <end position="42"/>
    </location>
</feature>
<reference evidence="2" key="1">
    <citation type="submission" date="2022-10" db="EMBL/GenBank/DDBJ databases">
        <title>Tapping the CABI collections for fungal endophytes: first genome assemblies for Collariella, Neodidymelliopsis, Ascochyta clinopodiicola, Didymella pomorum, Didymosphaeria variabile, Neocosmospora piperis and Neocucurbitaria cava.</title>
        <authorList>
            <person name="Hill R."/>
        </authorList>
    </citation>
    <scope>NUCLEOTIDE SEQUENCE</scope>
    <source>
        <strain evidence="2">IMI 356814</strain>
    </source>
</reference>
<comment type="caution">
    <text evidence="2">The sequence shown here is derived from an EMBL/GenBank/DDBJ whole genome shotgun (WGS) entry which is preliminary data.</text>
</comment>
<evidence type="ECO:0000256" key="1">
    <source>
        <dbReference type="SAM" id="Phobius"/>
    </source>
</evidence>
<keyword evidence="3" id="KW-1185">Reference proteome</keyword>
<dbReference type="EMBL" id="JAPEUY010000002">
    <property type="protein sequence ID" value="KAJ4376385.1"/>
    <property type="molecule type" value="Genomic_DNA"/>
</dbReference>
<evidence type="ECO:0000313" key="2">
    <source>
        <dbReference type="EMBL" id="KAJ4376385.1"/>
    </source>
</evidence>
<gene>
    <name evidence="2" type="ORF">N0V83_001668</name>
</gene>
<proteinExistence type="predicted"/>
<keyword evidence="1" id="KW-0472">Membrane</keyword>
<name>A0A9W8YG50_9PLEO</name>
<dbReference type="AlphaFoldDB" id="A0A9W8YG50"/>
<keyword evidence="1" id="KW-1133">Transmembrane helix</keyword>
<dbReference type="OrthoDB" id="4436466at2759"/>
<protein>
    <submittedName>
        <fullName evidence="2">Uncharacterized protein</fullName>
    </submittedName>
</protein>
<accession>A0A9W8YG50</accession>
<sequence>MNTISPSPQITKRLSGPKRVLGVVVGVTAGLGANVLLGYSVASFYTRNTKFVPFDTSSSDFTTSTFKSHNPSGNAPVCIDHAVKEIPYGKLPEKYWAKSSGGSGKISVDQGRLATDFCRGVWSGVAYRVQRKYLERKYRALPGREAHLWDVKELEDSEYKVGTVITDHFEVVEHTNDKVIVRCGDSPLNADHRPSDGLFAMEVSKDDDKQIATFHLKSVFVNTTPEGKGLEPLPWKFQLAHRWYTKLWMESATRKVLKDA</sequence>
<keyword evidence="1" id="KW-0812">Transmembrane</keyword>
<dbReference type="Proteomes" id="UP001140560">
    <property type="component" value="Unassembled WGS sequence"/>
</dbReference>
<organism evidence="2 3">
    <name type="scientific">Neocucurbitaria cava</name>
    <dbReference type="NCBI Taxonomy" id="798079"/>
    <lineage>
        <taxon>Eukaryota</taxon>
        <taxon>Fungi</taxon>
        <taxon>Dikarya</taxon>
        <taxon>Ascomycota</taxon>
        <taxon>Pezizomycotina</taxon>
        <taxon>Dothideomycetes</taxon>
        <taxon>Pleosporomycetidae</taxon>
        <taxon>Pleosporales</taxon>
        <taxon>Pleosporineae</taxon>
        <taxon>Cucurbitariaceae</taxon>
        <taxon>Neocucurbitaria</taxon>
    </lineage>
</organism>
<evidence type="ECO:0000313" key="3">
    <source>
        <dbReference type="Proteomes" id="UP001140560"/>
    </source>
</evidence>